<feature type="region of interest" description="Disordered" evidence="1">
    <location>
        <begin position="42"/>
        <end position="63"/>
    </location>
</feature>
<comment type="caution">
    <text evidence="2">The sequence shown here is derived from an EMBL/GenBank/DDBJ whole genome shotgun (WGS) entry which is preliminary data.</text>
</comment>
<dbReference type="AlphaFoldDB" id="A0A0F9GRK3"/>
<dbReference type="EMBL" id="LAZR01027442">
    <property type="protein sequence ID" value="KKL65717.1"/>
    <property type="molecule type" value="Genomic_DNA"/>
</dbReference>
<reference evidence="2" key="1">
    <citation type="journal article" date="2015" name="Nature">
        <title>Complex archaea that bridge the gap between prokaryotes and eukaryotes.</title>
        <authorList>
            <person name="Spang A."/>
            <person name="Saw J.H."/>
            <person name="Jorgensen S.L."/>
            <person name="Zaremba-Niedzwiedzka K."/>
            <person name="Martijn J."/>
            <person name="Lind A.E."/>
            <person name="van Eijk R."/>
            <person name="Schleper C."/>
            <person name="Guy L."/>
            <person name="Ettema T.J."/>
        </authorList>
    </citation>
    <scope>NUCLEOTIDE SEQUENCE</scope>
</reference>
<protein>
    <submittedName>
        <fullName evidence="2">Uncharacterized protein</fullName>
    </submittedName>
</protein>
<accession>A0A0F9GRK3</accession>
<organism evidence="2">
    <name type="scientific">marine sediment metagenome</name>
    <dbReference type="NCBI Taxonomy" id="412755"/>
    <lineage>
        <taxon>unclassified sequences</taxon>
        <taxon>metagenomes</taxon>
        <taxon>ecological metagenomes</taxon>
    </lineage>
</organism>
<sequence length="86" mass="10073">MAFIRMLTVTKKLEDLFKSFTDMPVEEQFAKIEQVRDTRSIERPAVAQRRRKKEGVTSDKKKEKAKQLFLSLSPEERAAIMEKLKS</sequence>
<feature type="compositionally biased region" description="Basic and acidic residues" evidence="1">
    <location>
        <begin position="54"/>
        <end position="63"/>
    </location>
</feature>
<gene>
    <name evidence="2" type="ORF">LCGC14_2152180</name>
</gene>
<evidence type="ECO:0000256" key="1">
    <source>
        <dbReference type="SAM" id="MobiDB-lite"/>
    </source>
</evidence>
<proteinExistence type="predicted"/>
<name>A0A0F9GRK3_9ZZZZ</name>
<evidence type="ECO:0000313" key="2">
    <source>
        <dbReference type="EMBL" id="KKL65717.1"/>
    </source>
</evidence>